<sequence length="104" mass="11718">MGDPDVDHGFLYDDQGRTDILGSPFFDVHFENDETANEYIDQILYQLTSSIEEHIPPGRWYLVSRPPTSSDLAIAPSTTTRGFSLLLVALQGVAYLLLRRILPH</sequence>
<keyword evidence="2" id="KW-1185">Reference proteome</keyword>
<protein>
    <submittedName>
        <fullName evidence="1">Uncharacterized protein</fullName>
    </submittedName>
</protein>
<dbReference type="Proteomes" id="UP001552299">
    <property type="component" value="Unassembled WGS sequence"/>
</dbReference>
<name>A0ABD0U1J1_DENTH</name>
<evidence type="ECO:0000313" key="1">
    <source>
        <dbReference type="EMBL" id="KAL0905843.1"/>
    </source>
</evidence>
<gene>
    <name evidence="1" type="ORF">M5K25_024283</name>
</gene>
<accession>A0ABD0U1J1</accession>
<dbReference type="EMBL" id="JANQDX010000018">
    <property type="protein sequence ID" value="KAL0905843.1"/>
    <property type="molecule type" value="Genomic_DNA"/>
</dbReference>
<reference evidence="1 2" key="1">
    <citation type="journal article" date="2024" name="Plant Biotechnol. J.">
        <title>Dendrobium thyrsiflorum genome and its molecular insights into genes involved in important horticultural traits.</title>
        <authorList>
            <person name="Chen B."/>
            <person name="Wang J.Y."/>
            <person name="Zheng P.J."/>
            <person name="Li K.L."/>
            <person name="Liang Y.M."/>
            <person name="Chen X.F."/>
            <person name="Zhang C."/>
            <person name="Zhao X."/>
            <person name="He X."/>
            <person name="Zhang G.Q."/>
            <person name="Liu Z.J."/>
            <person name="Xu Q."/>
        </authorList>
    </citation>
    <scope>NUCLEOTIDE SEQUENCE [LARGE SCALE GENOMIC DNA]</scope>
    <source>
        <strain evidence="1">GZMU011</strain>
    </source>
</reference>
<organism evidence="1 2">
    <name type="scientific">Dendrobium thyrsiflorum</name>
    <name type="common">Pinecone-like raceme dendrobium</name>
    <name type="synonym">Orchid</name>
    <dbReference type="NCBI Taxonomy" id="117978"/>
    <lineage>
        <taxon>Eukaryota</taxon>
        <taxon>Viridiplantae</taxon>
        <taxon>Streptophyta</taxon>
        <taxon>Embryophyta</taxon>
        <taxon>Tracheophyta</taxon>
        <taxon>Spermatophyta</taxon>
        <taxon>Magnoliopsida</taxon>
        <taxon>Liliopsida</taxon>
        <taxon>Asparagales</taxon>
        <taxon>Orchidaceae</taxon>
        <taxon>Epidendroideae</taxon>
        <taxon>Malaxideae</taxon>
        <taxon>Dendrobiinae</taxon>
        <taxon>Dendrobium</taxon>
    </lineage>
</organism>
<dbReference type="AlphaFoldDB" id="A0ABD0U1J1"/>
<evidence type="ECO:0000313" key="2">
    <source>
        <dbReference type="Proteomes" id="UP001552299"/>
    </source>
</evidence>
<proteinExistence type="predicted"/>
<comment type="caution">
    <text evidence="1">The sequence shown here is derived from an EMBL/GenBank/DDBJ whole genome shotgun (WGS) entry which is preliminary data.</text>
</comment>